<organism evidence="1 2">
    <name type="scientific">Embleya scabrispora</name>
    <dbReference type="NCBI Taxonomy" id="159449"/>
    <lineage>
        <taxon>Bacteria</taxon>
        <taxon>Bacillati</taxon>
        <taxon>Actinomycetota</taxon>
        <taxon>Actinomycetes</taxon>
        <taxon>Kitasatosporales</taxon>
        <taxon>Streptomycetaceae</taxon>
        <taxon>Embleya</taxon>
    </lineage>
</organism>
<proteinExistence type="predicted"/>
<accession>A0A1T3NV70</accession>
<comment type="caution">
    <text evidence="1">The sequence shown here is derived from an EMBL/GenBank/DDBJ whole genome shotgun (WGS) entry which is preliminary data.</text>
</comment>
<evidence type="ECO:0000313" key="2">
    <source>
        <dbReference type="Proteomes" id="UP000190037"/>
    </source>
</evidence>
<dbReference type="SUPFAM" id="SSF109854">
    <property type="entry name" value="DinB/YfiT-like putative metalloenzymes"/>
    <property type="match status" value="1"/>
</dbReference>
<dbReference type="EMBL" id="MWQN01000001">
    <property type="protein sequence ID" value="OPC80552.1"/>
    <property type="molecule type" value="Genomic_DNA"/>
</dbReference>
<protein>
    <recommendedName>
        <fullName evidence="3">Mycothiol-dependent maleylpyruvate isomerase metal-binding domain-containing protein</fullName>
    </recommendedName>
</protein>
<reference evidence="1 2" key="1">
    <citation type="submission" date="2017-03" db="EMBL/GenBank/DDBJ databases">
        <title>Draft genome sequence of Streptomyces scabrisporus NF3, endophyte isolated from Amphipterygium adstringens.</title>
        <authorList>
            <person name="Vazquez M."/>
            <person name="Ceapa C.D."/>
            <person name="Rodriguez Luna D."/>
            <person name="Sanchez Esquivel S."/>
        </authorList>
    </citation>
    <scope>NUCLEOTIDE SEQUENCE [LARGE SCALE GENOMIC DNA]</scope>
    <source>
        <strain evidence="1 2">NF3</strain>
    </source>
</reference>
<dbReference type="OrthoDB" id="4453346at2"/>
<dbReference type="RefSeq" id="WP_078974813.1">
    <property type="nucleotide sequence ID" value="NZ_MWQN01000001.1"/>
</dbReference>
<dbReference type="STRING" id="159449.B4N89_05920"/>
<sequence length="197" mass="21478">MGAHAAQDVEATVAHAVAVLAEATEGNRDWSRPAGDLEWDCWYTLVHVVGDLYGYAGQVASGRMDDYVPIDIHEEDDATPAQMLHAVRAGGTILASVVTTQPDSNRAFHPYGVSDPDGFAAMGMVEVMVHMHDMAAGLGLDYRPDPEICARVLARMFPDAPAGFEPWPALLWCTGRTELPGHPRRVGKWRWKGTPDE</sequence>
<keyword evidence="2" id="KW-1185">Reference proteome</keyword>
<evidence type="ECO:0008006" key="3">
    <source>
        <dbReference type="Google" id="ProtNLM"/>
    </source>
</evidence>
<evidence type="ECO:0000313" key="1">
    <source>
        <dbReference type="EMBL" id="OPC80552.1"/>
    </source>
</evidence>
<gene>
    <name evidence="1" type="ORF">B4N89_05920</name>
</gene>
<dbReference type="AlphaFoldDB" id="A0A1T3NV70"/>
<name>A0A1T3NV70_9ACTN</name>
<dbReference type="Proteomes" id="UP000190037">
    <property type="component" value="Unassembled WGS sequence"/>
</dbReference>
<dbReference type="InterPro" id="IPR034660">
    <property type="entry name" value="DinB/YfiT-like"/>
</dbReference>